<dbReference type="SUPFAM" id="SSF52025">
    <property type="entry name" value="PA domain"/>
    <property type="match status" value="1"/>
</dbReference>
<evidence type="ECO:0000259" key="16">
    <source>
        <dbReference type="Pfam" id="PF18962"/>
    </source>
</evidence>
<keyword evidence="10" id="KW-0482">Metalloprotease</keyword>
<evidence type="ECO:0000256" key="1">
    <source>
        <dbReference type="ARBA" id="ARBA00001947"/>
    </source>
</evidence>
<dbReference type="InterPro" id="IPR025711">
    <property type="entry name" value="PepSY"/>
</dbReference>
<feature type="domain" description="PepSY" evidence="14">
    <location>
        <begin position="179"/>
        <end position="225"/>
    </location>
</feature>
<evidence type="ECO:0000256" key="6">
    <source>
        <dbReference type="ARBA" id="ARBA00022723"/>
    </source>
</evidence>
<protein>
    <submittedName>
        <fullName evidence="17">Arginyl aminopeptidase</fullName>
    </submittedName>
</protein>
<evidence type="ECO:0000256" key="11">
    <source>
        <dbReference type="ARBA" id="ARBA00023145"/>
    </source>
</evidence>
<dbReference type="Pfam" id="PF02225">
    <property type="entry name" value="PA"/>
    <property type="match status" value="1"/>
</dbReference>
<dbReference type="PANTHER" id="PTHR33478">
    <property type="entry name" value="EXTRACELLULAR METALLOPROTEINASE MEP"/>
    <property type="match status" value="1"/>
</dbReference>
<evidence type="ECO:0000256" key="8">
    <source>
        <dbReference type="ARBA" id="ARBA00022801"/>
    </source>
</evidence>
<evidence type="ECO:0000256" key="3">
    <source>
        <dbReference type="ARBA" id="ARBA00006006"/>
    </source>
</evidence>
<dbReference type="NCBIfam" id="TIGR01451">
    <property type="entry name" value="B_ant_repeat"/>
    <property type="match status" value="1"/>
</dbReference>
<sequence length="1226" mass="131568">MSNKPITSMKNFATMRSSLGLERVSLFLILVFLFSANLNAQEKVSPEKARTLLEEQRADLELTPDDFADFVITDQYTDAHNNITHIYLQQRYRGIDIEGAVISMHLKNGTDVVHVADRFEKRIVGRIGGSRSQLSAVDAVQAASRDLGLKPGKPLSVLQEANSAARESVIRKDGIAQRDIPAKLVYQRHRSGQLRLVWQVEIYTNDGEHYWQMKVDAASGEILEKRDLVLHCSFGHPTLGPGVCSDGHGAVSPGKEGTAIEVPFTTAAESSSAANFVGNAYRIYDAPFETPNHGNRSLVYTNGDPVASPFGWHNDGLVGYTITKGNNVYAYEDQLGANAGLPAVGGLLPTQPLNFDFPLDLNQEPGTYKDAAVTNLFYWNNLVHDVFYHYGFTEASGNFQNNNLGKGGLGNDAVMAEAQDGGGTNNANFLTLPDGIPGRMQMYLWSSNQPAELVHIDGSTTYPSGGPSFTAIQAAFGASVDQTGIAGELVLIEANANSSSTCNSCGCGTGQGVGLPPNNDVTGKVVLIDRGDCSFIEKIMGAQLGGAAGAIVVNNIPGDGPIAMGGDETGATILIPSVMVSYADGLELKDEIALGSVQIGLRRLTPAPPMKDGDLDNGIITHEYGHGISTRLTGGPSQTCLSGDEQAGEGWSDFFALMMTMDQATLADAGFSGRGIGTYVFDQAIDGNGIRPARYARDLNVNDYTYANINNGEITVPHGVGFIFCTALWDMTWNLIDEYGYNPDLVNGTIANGNILALQLVIDGLKMQPCGPTFLDSRDAILAADVALTGGANQCLIWEAFAKRGMGFSAQAGSNSRGDEVEAFDMPPTCQAAVSIEQLATPRVNNGGVIDYTIRLTNSGNFRSKKITVTSPIPAFTSYVNGSASTGGKVKSGVLTFSNIRVEGGETKDLTFSVRVDAPVAGELFFDDDMEDGVNKWNPSIGLNGWALADDQVYSGNFSWFAADPDLLSNQRLKLAQSITLPAGAELRFRHKFETEADFDGGVVELSTNGGLTWIDLGGQMTRNGYNNFVPGANNPLINGFAFGGSSNGWIETVVNLGLFANQSVQLRYRLSSDAATAGQGWWVDDVIIGKDLTYVENTVSYSIPGEDAGSSTVSTLVLEGAASAQNIQASYPSLDIDTNTSNKFTMKAFPNPTRDRVQIRFDNLDFGDIHIEIANLQGQRLIERDYFANGASETLEMDVSELPSGLYIMMARQNGLREISRLIIE</sequence>
<evidence type="ECO:0000259" key="14">
    <source>
        <dbReference type="Pfam" id="PF03413"/>
    </source>
</evidence>
<evidence type="ECO:0000259" key="12">
    <source>
        <dbReference type="Pfam" id="PF01345"/>
    </source>
</evidence>
<dbReference type="GO" id="GO:0004177">
    <property type="term" value="F:aminopeptidase activity"/>
    <property type="evidence" value="ECO:0007669"/>
    <property type="project" value="UniProtKB-KW"/>
</dbReference>
<dbReference type="InterPro" id="IPR047589">
    <property type="entry name" value="DUF11_rpt"/>
</dbReference>
<dbReference type="Pfam" id="PF20773">
    <property type="entry name" value="InhA-like_MAM"/>
    <property type="match status" value="1"/>
</dbReference>
<evidence type="ECO:0000313" key="18">
    <source>
        <dbReference type="Proteomes" id="UP000223913"/>
    </source>
</evidence>
<dbReference type="InterPro" id="IPR001842">
    <property type="entry name" value="Peptidase_M36"/>
</dbReference>
<keyword evidence="5" id="KW-0645">Protease</keyword>
<comment type="similarity">
    <text evidence="3">Belongs to the peptidase M36 family.</text>
</comment>
<evidence type="ECO:0000259" key="13">
    <source>
        <dbReference type="Pfam" id="PF02225"/>
    </source>
</evidence>
<dbReference type="GO" id="GO:0005615">
    <property type="term" value="C:extracellular space"/>
    <property type="evidence" value="ECO:0007669"/>
    <property type="project" value="InterPro"/>
</dbReference>
<dbReference type="Proteomes" id="UP000223913">
    <property type="component" value="Unassembled WGS sequence"/>
</dbReference>
<comment type="subcellular location">
    <subcellularLocation>
        <location evidence="2">Secreted</location>
    </subcellularLocation>
</comment>
<dbReference type="NCBIfam" id="TIGR04183">
    <property type="entry name" value="Por_Secre_tail"/>
    <property type="match status" value="1"/>
</dbReference>
<keyword evidence="18" id="KW-1185">Reference proteome</keyword>
<evidence type="ECO:0000256" key="5">
    <source>
        <dbReference type="ARBA" id="ARBA00022670"/>
    </source>
</evidence>
<comment type="caution">
    <text evidence="17">The sequence shown here is derived from an EMBL/GenBank/DDBJ whole genome shotgun (WGS) entry which is preliminary data.</text>
</comment>
<keyword evidence="9" id="KW-0862">Zinc</keyword>
<dbReference type="Gene3D" id="1.10.390.10">
    <property type="entry name" value="Neutral Protease Domain 2"/>
    <property type="match status" value="1"/>
</dbReference>
<evidence type="ECO:0000256" key="9">
    <source>
        <dbReference type="ARBA" id="ARBA00022833"/>
    </source>
</evidence>
<dbReference type="Gene3D" id="2.60.120.260">
    <property type="entry name" value="Galactose-binding domain-like"/>
    <property type="match status" value="1"/>
</dbReference>
<evidence type="ECO:0000256" key="2">
    <source>
        <dbReference type="ARBA" id="ARBA00004613"/>
    </source>
</evidence>
<evidence type="ECO:0000259" key="15">
    <source>
        <dbReference type="Pfam" id="PF07504"/>
    </source>
</evidence>
<name>A0A2D0NFY3_FLAN2</name>
<comment type="cofactor">
    <cofactor evidence="1">
        <name>Zn(2+)</name>
        <dbReference type="ChEBI" id="CHEBI:29105"/>
    </cofactor>
</comment>
<dbReference type="InterPro" id="IPR001434">
    <property type="entry name" value="OmcB-like_DUF11"/>
</dbReference>
<dbReference type="InterPro" id="IPR003137">
    <property type="entry name" value="PA_domain"/>
</dbReference>
<dbReference type="Gene3D" id="3.50.30.30">
    <property type="match status" value="1"/>
</dbReference>
<feature type="domain" description="DUF11" evidence="12">
    <location>
        <begin position="840"/>
        <end position="918"/>
    </location>
</feature>
<dbReference type="Pfam" id="PF03413">
    <property type="entry name" value="PepSY"/>
    <property type="match status" value="1"/>
</dbReference>
<dbReference type="CDD" id="cd09596">
    <property type="entry name" value="M36"/>
    <property type="match status" value="1"/>
</dbReference>
<dbReference type="InterPro" id="IPR046450">
    <property type="entry name" value="PA_dom_sf"/>
</dbReference>
<dbReference type="PANTHER" id="PTHR33478:SF1">
    <property type="entry name" value="EXTRACELLULAR METALLOPROTEINASE MEP"/>
    <property type="match status" value="1"/>
</dbReference>
<dbReference type="Pfam" id="PF18962">
    <property type="entry name" value="Por_Secre_tail"/>
    <property type="match status" value="1"/>
</dbReference>
<dbReference type="Pfam" id="PF01345">
    <property type="entry name" value="DUF11"/>
    <property type="match status" value="1"/>
</dbReference>
<evidence type="ECO:0000313" key="17">
    <source>
        <dbReference type="EMBL" id="PHN07079.1"/>
    </source>
</evidence>
<dbReference type="OrthoDB" id="1194731at2"/>
<dbReference type="GO" id="GO:0004222">
    <property type="term" value="F:metalloendopeptidase activity"/>
    <property type="evidence" value="ECO:0007669"/>
    <property type="project" value="InterPro"/>
</dbReference>
<dbReference type="SUPFAM" id="SSF55486">
    <property type="entry name" value="Metalloproteases ('zincins'), catalytic domain"/>
    <property type="match status" value="1"/>
</dbReference>
<dbReference type="InterPro" id="IPR050371">
    <property type="entry name" value="Fungal_virulence_M36"/>
</dbReference>
<dbReference type="Pfam" id="PF02128">
    <property type="entry name" value="Peptidase_M36"/>
    <property type="match status" value="1"/>
</dbReference>
<evidence type="ECO:0000256" key="4">
    <source>
        <dbReference type="ARBA" id="ARBA00022525"/>
    </source>
</evidence>
<keyword evidence="11" id="KW-0865">Zymogen</keyword>
<reference evidence="17 18" key="1">
    <citation type="submission" date="2017-10" db="EMBL/GenBank/DDBJ databases">
        <title>The draft genome sequence of Lewinella nigricans NBRC 102662.</title>
        <authorList>
            <person name="Wang K."/>
        </authorList>
    </citation>
    <scope>NUCLEOTIDE SEQUENCE [LARGE SCALE GENOMIC DNA]</scope>
    <source>
        <strain evidence="17 18">NBRC 102662</strain>
    </source>
</reference>
<feature type="domain" description="FTP" evidence="15">
    <location>
        <begin position="68"/>
        <end position="110"/>
    </location>
</feature>
<feature type="domain" description="PA" evidence="13">
    <location>
        <begin position="487"/>
        <end position="588"/>
    </location>
</feature>
<dbReference type="GO" id="GO:0008270">
    <property type="term" value="F:zinc ion binding"/>
    <property type="evidence" value="ECO:0007669"/>
    <property type="project" value="InterPro"/>
</dbReference>
<dbReference type="GO" id="GO:0006508">
    <property type="term" value="P:proteolysis"/>
    <property type="evidence" value="ECO:0007669"/>
    <property type="project" value="UniProtKB-KW"/>
</dbReference>
<keyword evidence="4" id="KW-0964">Secreted</keyword>
<dbReference type="InterPro" id="IPR011096">
    <property type="entry name" value="FTP_domain"/>
</dbReference>
<dbReference type="CDD" id="cd04818">
    <property type="entry name" value="PA_subtilisin_1"/>
    <property type="match status" value="1"/>
</dbReference>
<dbReference type="InterPro" id="IPR027268">
    <property type="entry name" value="Peptidase_M4/M1_CTD_sf"/>
</dbReference>
<dbReference type="Gene3D" id="3.10.170.10">
    <property type="match status" value="1"/>
</dbReference>
<keyword evidence="6" id="KW-0479">Metal-binding</keyword>
<keyword evidence="17" id="KW-0031">Aminopeptidase</keyword>
<accession>A0A2D0NFY3</accession>
<dbReference type="InterPro" id="IPR026444">
    <property type="entry name" value="Secre_tail"/>
</dbReference>
<dbReference type="EMBL" id="PDUD01000011">
    <property type="protein sequence ID" value="PHN07079.1"/>
    <property type="molecule type" value="Genomic_DNA"/>
</dbReference>
<organism evidence="17 18">
    <name type="scientific">Flavilitoribacter nigricans (strain ATCC 23147 / DSM 23189 / NBRC 102662 / NCIMB 1420 / SS-2)</name>
    <name type="common">Lewinella nigricans</name>
    <dbReference type="NCBI Taxonomy" id="1122177"/>
    <lineage>
        <taxon>Bacteria</taxon>
        <taxon>Pseudomonadati</taxon>
        <taxon>Bacteroidota</taxon>
        <taxon>Saprospiria</taxon>
        <taxon>Saprospirales</taxon>
        <taxon>Lewinellaceae</taxon>
        <taxon>Flavilitoribacter</taxon>
    </lineage>
</organism>
<keyword evidence="8" id="KW-0378">Hydrolase</keyword>
<keyword evidence="7" id="KW-0732">Signal</keyword>
<dbReference type="AlphaFoldDB" id="A0A2D0NFY3"/>
<dbReference type="Pfam" id="PF07504">
    <property type="entry name" value="FTP"/>
    <property type="match status" value="1"/>
</dbReference>
<feature type="domain" description="Secretion system C-terminal sorting" evidence="16">
    <location>
        <begin position="1150"/>
        <end position="1225"/>
    </location>
</feature>
<proteinExistence type="inferred from homology"/>
<gene>
    <name evidence="17" type="ORF">CRP01_07555</name>
</gene>
<evidence type="ECO:0000256" key="7">
    <source>
        <dbReference type="ARBA" id="ARBA00022729"/>
    </source>
</evidence>
<evidence type="ECO:0000256" key="10">
    <source>
        <dbReference type="ARBA" id="ARBA00023049"/>
    </source>
</evidence>